<evidence type="ECO:0000259" key="5">
    <source>
        <dbReference type="PROSITE" id="PS50893"/>
    </source>
</evidence>
<dbReference type="GO" id="GO:0015833">
    <property type="term" value="P:peptide transport"/>
    <property type="evidence" value="ECO:0007669"/>
    <property type="project" value="InterPro"/>
</dbReference>
<dbReference type="Proteomes" id="UP000288603">
    <property type="component" value="Unassembled WGS sequence"/>
</dbReference>
<dbReference type="OrthoDB" id="3677453at2"/>
<dbReference type="RefSeq" id="WP_128500103.1">
    <property type="nucleotide sequence ID" value="NZ_RZNC01000007.1"/>
</dbReference>
<accession>A0A3S4AXK7</accession>
<dbReference type="Pfam" id="PF00005">
    <property type="entry name" value="ABC_tran"/>
    <property type="match status" value="1"/>
</dbReference>
<keyword evidence="4 6" id="KW-0067">ATP-binding</keyword>
<dbReference type="AlphaFoldDB" id="A0A3S4AXK7"/>
<dbReference type="Pfam" id="PF08352">
    <property type="entry name" value="oligo_HPY"/>
    <property type="match status" value="1"/>
</dbReference>
<proteinExistence type="inferred from homology"/>
<dbReference type="InterPro" id="IPR003593">
    <property type="entry name" value="AAA+_ATPase"/>
</dbReference>
<comment type="similarity">
    <text evidence="1">Belongs to the ABC transporter superfamily.</text>
</comment>
<name>A0A3S4AXK7_9MICO</name>
<dbReference type="InterPro" id="IPR013563">
    <property type="entry name" value="Oligopep_ABC_C"/>
</dbReference>
<dbReference type="SUPFAM" id="SSF52540">
    <property type="entry name" value="P-loop containing nucleoside triphosphate hydrolases"/>
    <property type="match status" value="1"/>
</dbReference>
<dbReference type="PANTHER" id="PTHR43776:SF7">
    <property type="entry name" value="D,D-DIPEPTIDE TRANSPORT ATP-BINDING PROTEIN DDPF-RELATED"/>
    <property type="match status" value="1"/>
</dbReference>
<dbReference type="InterPro" id="IPR027417">
    <property type="entry name" value="P-loop_NTPase"/>
</dbReference>
<dbReference type="GO" id="GO:0016887">
    <property type="term" value="F:ATP hydrolysis activity"/>
    <property type="evidence" value="ECO:0007669"/>
    <property type="project" value="InterPro"/>
</dbReference>
<dbReference type="InterPro" id="IPR017871">
    <property type="entry name" value="ABC_transporter-like_CS"/>
</dbReference>
<dbReference type="InterPro" id="IPR050319">
    <property type="entry name" value="ABC_transp_ATP-bind"/>
</dbReference>
<dbReference type="PROSITE" id="PS00211">
    <property type="entry name" value="ABC_TRANSPORTER_1"/>
    <property type="match status" value="1"/>
</dbReference>
<keyword evidence="3" id="KW-0547">Nucleotide-binding</keyword>
<dbReference type="SMART" id="SM00382">
    <property type="entry name" value="AAA"/>
    <property type="match status" value="1"/>
</dbReference>
<evidence type="ECO:0000256" key="1">
    <source>
        <dbReference type="ARBA" id="ARBA00005417"/>
    </source>
</evidence>
<evidence type="ECO:0000313" key="6">
    <source>
        <dbReference type="EMBL" id="RWZ58285.1"/>
    </source>
</evidence>
<evidence type="ECO:0000256" key="4">
    <source>
        <dbReference type="ARBA" id="ARBA00022840"/>
    </source>
</evidence>
<reference evidence="6 7" key="1">
    <citation type="submission" date="2018-12" db="EMBL/GenBank/DDBJ databases">
        <authorList>
            <person name="Li F."/>
        </authorList>
    </citation>
    <scope>NUCLEOTIDE SEQUENCE [LARGE SCALE GENOMIC DNA]</scope>
    <source>
        <strain evidence="6 7">8H24J-4-2</strain>
    </source>
</reference>
<evidence type="ECO:0000256" key="2">
    <source>
        <dbReference type="ARBA" id="ARBA00022448"/>
    </source>
</evidence>
<dbReference type="PANTHER" id="PTHR43776">
    <property type="entry name" value="TRANSPORT ATP-BINDING PROTEIN"/>
    <property type="match status" value="1"/>
</dbReference>
<keyword evidence="2" id="KW-0813">Transport</keyword>
<keyword evidence="7" id="KW-1185">Reference proteome</keyword>
<dbReference type="PROSITE" id="PS50893">
    <property type="entry name" value="ABC_TRANSPORTER_2"/>
    <property type="match status" value="1"/>
</dbReference>
<sequence length="262" mass="28331">MSELEFRRVSVTYGHGRTAHVAVESADLVVRPGTTHGLVGESGSGKSTMARIAVGLTPVSGGSILLDGVDITNRAREARLARRRVQMVFQDPFSALDPRMPIGASIAEGLLATGRYYNRIDRESRVHALLDRVHIDPARAGESPSAFSGGQRQRITIARALAAEPAVLIADEITSALDVSVQGVVLNLLRELQQELDLTMLFISHNLAVVRYVSDEVSVMRAGRIVEHGETSAVLAHPADPYTRELLRSVPVMGEPLELEDA</sequence>
<comment type="caution">
    <text evidence="6">The sequence shown here is derived from an EMBL/GenBank/DDBJ whole genome shotgun (WGS) entry which is preliminary data.</text>
</comment>
<dbReference type="Gene3D" id="3.40.50.300">
    <property type="entry name" value="P-loop containing nucleotide triphosphate hydrolases"/>
    <property type="match status" value="1"/>
</dbReference>
<dbReference type="EMBL" id="RZNC01000007">
    <property type="protein sequence ID" value="RWZ58285.1"/>
    <property type="molecule type" value="Genomic_DNA"/>
</dbReference>
<gene>
    <name evidence="6" type="ORF">ELQ92_14775</name>
</gene>
<evidence type="ECO:0000313" key="7">
    <source>
        <dbReference type="Proteomes" id="UP000288603"/>
    </source>
</evidence>
<dbReference type="GO" id="GO:0055085">
    <property type="term" value="P:transmembrane transport"/>
    <property type="evidence" value="ECO:0007669"/>
    <property type="project" value="UniProtKB-ARBA"/>
</dbReference>
<protein>
    <submittedName>
        <fullName evidence="6">ABC transporter ATP-binding protein</fullName>
    </submittedName>
</protein>
<organism evidence="6 7">
    <name type="scientific">Labedella populi</name>
    <dbReference type="NCBI Taxonomy" id="2498850"/>
    <lineage>
        <taxon>Bacteria</taxon>
        <taxon>Bacillati</taxon>
        <taxon>Actinomycetota</taxon>
        <taxon>Actinomycetes</taxon>
        <taxon>Micrococcales</taxon>
        <taxon>Microbacteriaceae</taxon>
        <taxon>Labedella</taxon>
    </lineage>
</organism>
<dbReference type="InterPro" id="IPR003439">
    <property type="entry name" value="ABC_transporter-like_ATP-bd"/>
</dbReference>
<feature type="domain" description="ABC transporter" evidence="5">
    <location>
        <begin position="6"/>
        <end position="247"/>
    </location>
</feature>
<dbReference type="CDD" id="cd03257">
    <property type="entry name" value="ABC_NikE_OppD_transporters"/>
    <property type="match status" value="1"/>
</dbReference>
<dbReference type="GO" id="GO:0005524">
    <property type="term" value="F:ATP binding"/>
    <property type="evidence" value="ECO:0007669"/>
    <property type="project" value="UniProtKB-KW"/>
</dbReference>
<evidence type="ECO:0000256" key="3">
    <source>
        <dbReference type="ARBA" id="ARBA00022741"/>
    </source>
</evidence>